<sequence>METSKKDLHLLPLREKQSVFKTKILIKNIFAEKTKFSIFADP</sequence>
<evidence type="ECO:0000313" key="1">
    <source>
        <dbReference type="EMBL" id="EOR96659.1"/>
    </source>
</evidence>
<evidence type="ECO:0000313" key="2">
    <source>
        <dbReference type="Proteomes" id="UP000014174"/>
    </source>
</evidence>
<protein>
    <submittedName>
        <fullName evidence="1">Uncharacterized protein</fullName>
    </submittedName>
</protein>
<dbReference type="AlphaFoldDB" id="R9H698"/>
<proteinExistence type="predicted"/>
<keyword evidence="2" id="KW-1185">Reference proteome</keyword>
<dbReference type="Proteomes" id="UP000014174">
    <property type="component" value="Unassembled WGS sequence"/>
</dbReference>
<organism evidence="1 2">
    <name type="scientific">Arcticibacter svalbardensis MN12-7</name>
    <dbReference type="NCBI Taxonomy" id="1150600"/>
    <lineage>
        <taxon>Bacteria</taxon>
        <taxon>Pseudomonadati</taxon>
        <taxon>Bacteroidota</taxon>
        <taxon>Sphingobacteriia</taxon>
        <taxon>Sphingobacteriales</taxon>
        <taxon>Sphingobacteriaceae</taxon>
        <taxon>Arcticibacter</taxon>
    </lineage>
</organism>
<comment type="caution">
    <text evidence="1">The sequence shown here is derived from an EMBL/GenBank/DDBJ whole genome shotgun (WGS) entry which is preliminary data.</text>
</comment>
<name>R9H698_9SPHI</name>
<accession>R9H698</accession>
<dbReference type="EMBL" id="AQPN01000002">
    <property type="protein sequence ID" value="EOR96659.1"/>
    <property type="molecule type" value="Genomic_DNA"/>
</dbReference>
<reference evidence="1 2" key="1">
    <citation type="journal article" date="2013" name="Genome Announc.">
        <title>Draft Genome Sequence of Arcticibacter svalbardensis Strain MN12-7T, a Member of the Family Sphingobacteriaceae Isolated from an Arctic Soil Sample.</title>
        <authorList>
            <person name="Shivaji S."/>
            <person name="Ara S."/>
            <person name="Prasad S."/>
            <person name="Manasa B.P."/>
            <person name="Begum Z."/>
            <person name="Singh A."/>
            <person name="Kumar Pinnaka A."/>
        </authorList>
    </citation>
    <scope>NUCLEOTIDE SEQUENCE [LARGE SCALE GENOMIC DNA]</scope>
    <source>
        <strain evidence="1 2">MN12-7</strain>
    </source>
</reference>
<gene>
    <name evidence="1" type="ORF">ADIARSV_0082</name>
</gene>